<keyword evidence="1" id="KW-0433">Leucine-rich repeat</keyword>
<dbReference type="OrthoDB" id="9229163at2759"/>
<feature type="transmembrane region" description="Helical" evidence="4">
    <location>
        <begin position="551"/>
        <end position="573"/>
    </location>
</feature>
<dbReference type="SMART" id="SM00369">
    <property type="entry name" value="LRR_TYP"/>
    <property type="match status" value="9"/>
</dbReference>
<keyword evidence="2" id="KW-0677">Repeat</keyword>
<protein>
    <submittedName>
        <fullName evidence="6">Leucine-rich repeat,Leucine-rich repeat domain, L domain-like,Leucine-rich repeat, typical subtype</fullName>
    </submittedName>
</protein>
<dbReference type="InterPro" id="IPR032675">
    <property type="entry name" value="LRR_dom_sf"/>
</dbReference>
<feature type="region of interest" description="Disordered" evidence="3">
    <location>
        <begin position="684"/>
        <end position="719"/>
    </location>
</feature>
<feature type="signal peptide" evidence="5">
    <location>
        <begin position="1"/>
        <end position="26"/>
    </location>
</feature>
<feature type="compositionally biased region" description="Polar residues" evidence="3">
    <location>
        <begin position="698"/>
        <end position="710"/>
    </location>
</feature>
<keyword evidence="7" id="KW-1185">Reference proteome</keyword>
<keyword evidence="5" id="KW-0732">Signal</keyword>
<evidence type="ECO:0000313" key="7">
    <source>
        <dbReference type="Proteomes" id="UP000325440"/>
    </source>
</evidence>
<evidence type="ECO:0000256" key="1">
    <source>
        <dbReference type="ARBA" id="ARBA00022614"/>
    </source>
</evidence>
<dbReference type="Gene3D" id="3.80.10.10">
    <property type="entry name" value="Ribonuclease Inhibitor"/>
    <property type="match status" value="4"/>
</dbReference>
<dbReference type="AlphaFoldDB" id="A0A5E4M6M1"/>
<evidence type="ECO:0000256" key="2">
    <source>
        <dbReference type="ARBA" id="ARBA00022737"/>
    </source>
</evidence>
<feature type="chain" id="PRO_5022767983" evidence="5">
    <location>
        <begin position="27"/>
        <end position="719"/>
    </location>
</feature>
<dbReference type="GO" id="GO:0005615">
    <property type="term" value="C:extracellular space"/>
    <property type="evidence" value="ECO:0007669"/>
    <property type="project" value="TreeGrafter"/>
</dbReference>
<name>A0A5E4M6M1_9HEMI</name>
<dbReference type="Proteomes" id="UP000325440">
    <property type="component" value="Unassembled WGS sequence"/>
</dbReference>
<feature type="region of interest" description="Disordered" evidence="3">
    <location>
        <begin position="595"/>
        <end position="614"/>
    </location>
</feature>
<keyword evidence="4" id="KW-0812">Transmembrane</keyword>
<dbReference type="PANTHER" id="PTHR45712:SF22">
    <property type="entry name" value="INSULIN-LIKE GROWTH FACTOR-BINDING PROTEIN COMPLEX ACID LABILE SUBUNIT"/>
    <property type="match status" value="1"/>
</dbReference>
<dbReference type="PROSITE" id="PS51450">
    <property type="entry name" value="LRR"/>
    <property type="match status" value="2"/>
</dbReference>
<dbReference type="InterPro" id="IPR001611">
    <property type="entry name" value="Leu-rich_rpt"/>
</dbReference>
<sequence>MEISLKANITALVIVLLCAVVKTIRETPVIESELKTEIRCHKQCICTAYELLCPGANITEVLNYGLNMQVFYLDFSNMALTNFPMEVMYMTDCKKLNLSSNSIRLMHGSSLWALRDLEELVLSNNSIANIALISPGTLLNYNNNIKVLNLSNNPMIVLSQDHDSILYSDFLEILDLSWCRIESLVGPEVLSGLKRLKYLDLSHNPLKRLDQLYTKTLQILNVRGCLLNHINNSALVGLKSLNVLDISQNEYLDMDYNNIIRTSMLETLDASKCSVLRPKLDGMTNLKGAFFNGNRIRELTAYQFANSTKLITLDLSKNHLEIVHHFAFFGMTSLLFLDLSSNKIVDISWDFMIETNMPPLEILNLSHNQVSTIGILKSSTLQQLDLSHCLINQIPRDAILRLDRLTKLNLSFNPLQTLSLGSLNSSLLSLLDLSYCRISRLSYEFVNSVSLSDVRLTGNRLVALKSGTFAKCPNLKYVYLDDNPWRCDCFTVDFEYMASLIEKTNENFQVKNFDYREPVCLSPDNVTGLPWNVACNSSAYLLSRALIRKNISIALGVVLILCVSSVVVVFVAAHENMRTRQAVCTQIQGLDDYEDGDHHQDSEWTDGGGSGRRTAAHDEYEAAASSVAKLSQLPTYEEACMLYKKSVPARVKRHSCTQTADVCVPAAVNDVAATATDRLLRDYDDDDDEMAADPDSHGGSNRLPSQSTTIPAKHRVTQV</sequence>
<keyword evidence="4" id="KW-1133">Transmembrane helix</keyword>
<evidence type="ECO:0000256" key="3">
    <source>
        <dbReference type="SAM" id="MobiDB-lite"/>
    </source>
</evidence>
<evidence type="ECO:0000256" key="5">
    <source>
        <dbReference type="SAM" id="SignalP"/>
    </source>
</evidence>
<dbReference type="Pfam" id="PF13855">
    <property type="entry name" value="LRR_8"/>
    <property type="match status" value="1"/>
</dbReference>
<organism evidence="6 7">
    <name type="scientific">Cinara cedri</name>
    <dbReference type="NCBI Taxonomy" id="506608"/>
    <lineage>
        <taxon>Eukaryota</taxon>
        <taxon>Metazoa</taxon>
        <taxon>Ecdysozoa</taxon>
        <taxon>Arthropoda</taxon>
        <taxon>Hexapoda</taxon>
        <taxon>Insecta</taxon>
        <taxon>Pterygota</taxon>
        <taxon>Neoptera</taxon>
        <taxon>Paraneoptera</taxon>
        <taxon>Hemiptera</taxon>
        <taxon>Sternorrhyncha</taxon>
        <taxon>Aphidomorpha</taxon>
        <taxon>Aphidoidea</taxon>
        <taxon>Aphididae</taxon>
        <taxon>Lachninae</taxon>
        <taxon>Cinara</taxon>
    </lineage>
</organism>
<dbReference type="Pfam" id="PF13516">
    <property type="entry name" value="LRR_6"/>
    <property type="match status" value="1"/>
</dbReference>
<proteinExistence type="predicted"/>
<dbReference type="InterPro" id="IPR003591">
    <property type="entry name" value="Leu-rich_rpt_typical-subtyp"/>
</dbReference>
<dbReference type="PANTHER" id="PTHR45712">
    <property type="entry name" value="AGAP008170-PA"/>
    <property type="match status" value="1"/>
</dbReference>
<reference evidence="6 7" key="1">
    <citation type="submission" date="2019-08" db="EMBL/GenBank/DDBJ databases">
        <authorList>
            <person name="Alioto T."/>
            <person name="Alioto T."/>
            <person name="Gomez Garrido J."/>
        </authorList>
    </citation>
    <scope>NUCLEOTIDE SEQUENCE [LARGE SCALE GENOMIC DNA]</scope>
</reference>
<evidence type="ECO:0000313" key="6">
    <source>
        <dbReference type="EMBL" id="VVC25557.1"/>
    </source>
</evidence>
<gene>
    <name evidence="6" type="ORF">CINCED_3A011248</name>
</gene>
<keyword evidence="4" id="KW-0472">Membrane</keyword>
<evidence type="ECO:0000256" key="4">
    <source>
        <dbReference type="SAM" id="Phobius"/>
    </source>
</evidence>
<dbReference type="EMBL" id="CABPRJ010000015">
    <property type="protein sequence ID" value="VVC25557.1"/>
    <property type="molecule type" value="Genomic_DNA"/>
</dbReference>
<dbReference type="InterPro" id="IPR050333">
    <property type="entry name" value="SLRP"/>
</dbReference>
<dbReference type="SUPFAM" id="SSF52058">
    <property type="entry name" value="L domain-like"/>
    <property type="match status" value="2"/>
</dbReference>
<accession>A0A5E4M6M1</accession>